<dbReference type="SUPFAM" id="SSF46689">
    <property type="entry name" value="Homeodomain-like"/>
    <property type="match status" value="1"/>
</dbReference>
<evidence type="ECO:0000256" key="2">
    <source>
        <dbReference type="PROSITE-ProRule" id="PRU00335"/>
    </source>
</evidence>
<evidence type="ECO:0000313" key="4">
    <source>
        <dbReference type="EMBL" id="MEE2059091.1"/>
    </source>
</evidence>
<dbReference type="Gene3D" id="1.10.357.10">
    <property type="entry name" value="Tetracycline Repressor, domain 2"/>
    <property type="match status" value="1"/>
</dbReference>
<evidence type="ECO:0000259" key="3">
    <source>
        <dbReference type="PROSITE" id="PS50977"/>
    </source>
</evidence>
<proteinExistence type="predicted"/>
<dbReference type="InterPro" id="IPR009057">
    <property type="entry name" value="Homeodomain-like_sf"/>
</dbReference>
<dbReference type="EMBL" id="JAUTXY010000007">
    <property type="protein sequence ID" value="MEE2059091.1"/>
    <property type="molecule type" value="Genomic_DNA"/>
</dbReference>
<dbReference type="PROSITE" id="PS50977">
    <property type="entry name" value="HTH_TETR_2"/>
    <property type="match status" value="1"/>
</dbReference>
<dbReference type="InterPro" id="IPR001647">
    <property type="entry name" value="HTH_TetR"/>
</dbReference>
<evidence type="ECO:0000313" key="5">
    <source>
        <dbReference type="Proteomes" id="UP001336020"/>
    </source>
</evidence>
<dbReference type="PANTHER" id="PTHR30055">
    <property type="entry name" value="HTH-TYPE TRANSCRIPTIONAL REGULATOR RUTR"/>
    <property type="match status" value="1"/>
</dbReference>
<protein>
    <submittedName>
        <fullName evidence="4">TetR/AcrR family transcriptional regulator</fullName>
    </submittedName>
</protein>
<dbReference type="Pfam" id="PF00440">
    <property type="entry name" value="TetR_N"/>
    <property type="match status" value="1"/>
</dbReference>
<accession>A0ABU7LC13</accession>
<sequence>MGESSNKSIYGDAEARRRRTLDAAAALLDEGGYTALTIRSVAKRSGTSVGLIYQYFTDKQDIFTSLLNESQIESRSFVATLPRNRGVAALLATVLPESTRQWGRVGRFTATWRDIEGDNRTERESVREVRRTAREYNTELHAALTEAAESEGRVLRDDPSMLPFVLSTLQGVADTIVHNWAADLDHTELTRFAAESLTRAITVDDGSRTQT</sequence>
<organism evidence="4 5">
    <name type="scientific">Rhodococcus artemisiae</name>
    <dbReference type="NCBI Taxonomy" id="714159"/>
    <lineage>
        <taxon>Bacteria</taxon>
        <taxon>Bacillati</taxon>
        <taxon>Actinomycetota</taxon>
        <taxon>Actinomycetes</taxon>
        <taxon>Mycobacteriales</taxon>
        <taxon>Nocardiaceae</taxon>
        <taxon>Rhodococcus</taxon>
    </lineage>
</organism>
<dbReference type="Proteomes" id="UP001336020">
    <property type="component" value="Unassembled WGS sequence"/>
</dbReference>
<dbReference type="PRINTS" id="PR00455">
    <property type="entry name" value="HTHTETR"/>
</dbReference>
<reference evidence="4 5" key="1">
    <citation type="submission" date="2023-07" db="EMBL/GenBank/DDBJ databases">
        <authorList>
            <person name="Girao M."/>
            <person name="Carvalho M.F."/>
        </authorList>
    </citation>
    <scope>NUCLEOTIDE SEQUENCE [LARGE SCALE GENOMIC DNA]</scope>
    <source>
        <strain evidence="4 5">YIM65754</strain>
    </source>
</reference>
<evidence type="ECO:0000256" key="1">
    <source>
        <dbReference type="ARBA" id="ARBA00023125"/>
    </source>
</evidence>
<name>A0ABU7LC13_9NOCA</name>
<feature type="DNA-binding region" description="H-T-H motif" evidence="2">
    <location>
        <begin position="37"/>
        <end position="56"/>
    </location>
</feature>
<feature type="domain" description="HTH tetR-type" evidence="3">
    <location>
        <begin position="14"/>
        <end position="74"/>
    </location>
</feature>
<dbReference type="RefSeq" id="WP_330134335.1">
    <property type="nucleotide sequence ID" value="NZ_JAUTXY010000007.1"/>
</dbReference>
<dbReference type="PANTHER" id="PTHR30055:SF201">
    <property type="entry name" value="TRANSCRIPTIONAL REGULATORY PROTEIN"/>
    <property type="match status" value="1"/>
</dbReference>
<gene>
    <name evidence="4" type="ORF">Q7514_16345</name>
</gene>
<keyword evidence="1 2" id="KW-0238">DNA-binding</keyword>
<keyword evidence="5" id="KW-1185">Reference proteome</keyword>
<dbReference type="InterPro" id="IPR050109">
    <property type="entry name" value="HTH-type_TetR-like_transc_reg"/>
</dbReference>
<comment type="caution">
    <text evidence="4">The sequence shown here is derived from an EMBL/GenBank/DDBJ whole genome shotgun (WGS) entry which is preliminary data.</text>
</comment>